<evidence type="ECO:0000313" key="2">
    <source>
        <dbReference type="EMBL" id="KAJ1218197.1"/>
    </source>
</evidence>
<gene>
    <name evidence="2" type="ORF">NDU88_005780</name>
</gene>
<dbReference type="EMBL" id="JANPWB010000001">
    <property type="protein sequence ID" value="KAJ1218197.1"/>
    <property type="molecule type" value="Genomic_DNA"/>
</dbReference>
<keyword evidence="3" id="KW-1185">Reference proteome</keyword>
<accession>A0AAV7WVN0</accession>
<reference evidence="2" key="1">
    <citation type="journal article" date="2022" name="bioRxiv">
        <title>Sequencing and chromosome-scale assembly of the giantPleurodeles waltlgenome.</title>
        <authorList>
            <person name="Brown T."/>
            <person name="Elewa A."/>
            <person name="Iarovenko S."/>
            <person name="Subramanian E."/>
            <person name="Araus A.J."/>
            <person name="Petzold A."/>
            <person name="Susuki M."/>
            <person name="Suzuki K.-i.T."/>
            <person name="Hayashi T."/>
            <person name="Toyoda A."/>
            <person name="Oliveira C."/>
            <person name="Osipova E."/>
            <person name="Leigh N.D."/>
            <person name="Simon A."/>
            <person name="Yun M.H."/>
        </authorList>
    </citation>
    <scope>NUCLEOTIDE SEQUENCE</scope>
    <source>
        <strain evidence="2">20211129_DDA</strain>
        <tissue evidence="2">Liver</tissue>
    </source>
</reference>
<feature type="compositionally biased region" description="Basic and acidic residues" evidence="1">
    <location>
        <begin position="20"/>
        <end position="48"/>
    </location>
</feature>
<name>A0AAV7WVN0_PLEWA</name>
<sequence>MCWGVGEAGRRLAIEVRGEGDAWRTKRAERRSSEERKAAHEDQRRLETGKQLNGIPEMTSEKEFPGEETEIDIGGRAGASEKPEGDLRSKTAERETP</sequence>
<organism evidence="2 3">
    <name type="scientific">Pleurodeles waltl</name>
    <name type="common">Iberian ribbed newt</name>
    <dbReference type="NCBI Taxonomy" id="8319"/>
    <lineage>
        <taxon>Eukaryota</taxon>
        <taxon>Metazoa</taxon>
        <taxon>Chordata</taxon>
        <taxon>Craniata</taxon>
        <taxon>Vertebrata</taxon>
        <taxon>Euteleostomi</taxon>
        <taxon>Amphibia</taxon>
        <taxon>Batrachia</taxon>
        <taxon>Caudata</taxon>
        <taxon>Salamandroidea</taxon>
        <taxon>Salamandridae</taxon>
        <taxon>Pleurodelinae</taxon>
        <taxon>Pleurodeles</taxon>
    </lineage>
</organism>
<proteinExistence type="predicted"/>
<feature type="region of interest" description="Disordered" evidence="1">
    <location>
        <begin position="20"/>
        <end position="97"/>
    </location>
</feature>
<dbReference type="AlphaFoldDB" id="A0AAV7WVN0"/>
<comment type="caution">
    <text evidence="2">The sequence shown here is derived from an EMBL/GenBank/DDBJ whole genome shotgun (WGS) entry which is preliminary data.</text>
</comment>
<dbReference type="Proteomes" id="UP001066276">
    <property type="component" value="Chromosome 1_1"/>
</dbReference>
<evidence type="ECO:0000256" key="1">
    <source>
        <dbReference type="SAM" id="MobiDB-lite"/>
    </source>
</evidence>
<protein>
    <submittedName>
        <fullName evidence="2">Uncharacterized protein</fullName>
    </submittedName>
</protein>
<evidence type="ECO:0000313" key="3">
    <source>
        <dbReference type="Proteomes" id="UP001066276"/>
    </source>
</evidence>
<feature type="compositionally biased region" description="Basic and acidic residues" evidence="1">
    <location>
        <begin position="79"/>
        <end position="97"/>
    </location>
</feature>